<name>A0A0E0LYD5_ORYPU</name>
<evidence type="ECO:0000256" key="2">
    <source>
        <dbReference type="SAM" id="SignalP"/>
    </source>
</evidence>
<evidence type="ECO:0000313" key="4">
    <source>
        <dbReference type="Proteomes" id="UP000026962"/>
    </source>
</evidence>
<reference evidence="3" key="1">
    <citation type="submission" date="2015-04" db="UniProtKB">
        <authorList>
            <consortium name="EnsemblPlants"/>
        </authorList>
    </citation>
    <scope>IDENTIFICATION</scope>
</reference>
<dbReference type="Proteomes" id="UP000026962">
    <property type="component" value="Chromosome 9"/>
</dbReference>
<dbReference type="HOGENOM" id="CLU_2516586_0_0_1"/>
<dbReference type="Gramene" id="OPUNC09G00710.1">
    <property type="protein sequence ID" value="OPUNC09G00710.1"/>
    <property type="gene ID" value="OPUNC09G00710"/>
</dbReference>
<evidence type="ECO:0000313" key="3">
    <source>
        <dbReference type="EnsemblPlants" id="OPUNC09G00710.1"/>
    </source>
</evidence>
<sequence>MPEFETTRCFILAGFVVQLHALATEVRYCITPEYHVVRNFEDEEESRQGEQASRSMQGAGIPEEWEARNHRQDSTTRWIKHQPPP</sequence>
<reference evidence="3" key="2">
    <citation type="submission" date="2018-05" db="EMBL/GenBank/DDBJ databases">
        <title>OpunRS2 (Oryza punctata Reference Sequence Version 2).</title>
        <authorList>
            <person name="Zhang J."/>
            <person name="Kudrna D."/>
            <person name="Lee S."/>
            <person name="Talag J."/>
            <person name="Welchert J."/>
            <person name="Wing R.A."/>
        </authorList>
    </citation>
    <scope>NUCLEOTIDE SEQUENCE [LARGE SCALE GENOMIC DNA]</scope>
</reference>
<feature type="chain" id="PRO_5002367159" description="Secreted protein" evidence="2">
    <location>
        <begin position="22"/>
        <end position="85"/>
    </location>
</feature>
<organism evidence="3">
    <name type="scientific">Oryza punctata</name>
    <name type="common">Red rice</name>
    <dbReference type="NCBI Taxonomy" id="4537"/>
    <lineage>
        <taxon>Eukaryota</taxon>
        <taxon>Viridiplantae</taxon>
        <taxon>Streptophyta</taxon>
        <taxon>Embryophyta</taxon>
        <taxon>Tracheophyta</taxon>
        <taxon>Spermatophyta</taxon>
        <taxon>Magnoliopsida</taxon>
        <taxon>Liliopsida</taxon>
        <taxon>Poales</taxon>
        <taxon>Poaceae</taxon>
        <taxon>BOP clade</taxon>
        <taxon>Oryzoideae</taxon>
        <taxon>Oryzeae</taxon>
        <taxon>Oryzinae</taxon>
        <taxon>Oryza</taxon>
    </lineage>
</organism>
<feature type="compositionally biased region" description="Basic and acidic residues" evidence="1">
    <location>
        <begin position="65"/>
        <end position="74"/>
    </location>
</feature>
<evidence type="ECO:0008006" key="5">
    <source>
        <dbReference type="Google" id="ProtNLM"/>
    </source>
</evidence>
<accession>A0A0E0LYD5</accession>
<dbReference type="AlphaFoldDB" id="A0A0E0LYD5"/>
<keyword evidence="4" id="KW-1185">Reference proteome</keyword>
<keyword evidence="2" id="KW-0732">Signal</keyword>
<dbReference type="EnsemblPlants" id="OPUNC09G00710.1">
    <property type="protein sequence ID" value="OPUNC09G00710.1"/>
    <property type="gene ID" value="OPUNC09G00710"/>
</dbReference>
<protein>
    <recommendedName>
        <fullName evidence="5">Secreted protein</fullName>
    </recommendedName>
</protein>
<evidence type="ECO:0000256" key="1">
    <source>
        <dbReference type="SAM" id="MobiDB-lite"/>
    </source>
</evidence>
<proteinExistence type="predicted"/>
<feature type="signal peptide" evidence="2">
    <location>
        <begin position="1"/>
        <end position="21"/>
    </location>
</feature>
<feature type="region of interest" description="Disordered" evidence="1">
    <location>
        <begin position="41"/>
        <end position="85"/>
    </location>
</feature>